<accession>I3R573</accession>
<protein>
    <recommendedName>
        <fullName evidence="3">SGNH hydrolase-type esterase domain-containing protein</fullName>
    </recommendedName>
</protein>
<dbReference type="KEGG" id="hme:HFX_1677"/>
<evidence type="ECO:0000313" key="1">
    <source>
        <dbReference type="EMBL" id="AFK19383.1"/>
    </source>
</evidence>
<dbReference type="SUPFAM" id="SSF52266">
    <property type="entry name" value="SGNH hydrolase"/>
    <property type="match status" value="1"/>
</dbReference>
<proteinExistence type="predicted"/>
<gene>
    <name evidence="1" type="ordered locus">HFX_1677</name>
</gene>
<dbReference type="AlphaFoldDB" id="I3R573"/>
<dbReference type="Gene3D" id="3.40.50.1110">
    <property type="entry name" value="SGNH hydrolase"/>
    <property type="match status" value="1"/>
</dbReference>
<dbReference type="InterPro" id="IPR036514">
    <property type="entry name" value="SGNH_hydro_sf"/>
</dbReference>
<reference evidence="1 2" key="1">
    <citation type="journal article" date="2012" name="J. Bacteriol.">
        <title>Complete genome sequence of the metabolically versatile halophilic archaeon Haloferax mediterranei, a poly(3-hydroxybutyrate-co-3-hydroxyvalerate) producer.</title>
        <authorList>
            <person name="Han J."/>
            <person name="Zhang F."/>
            <person name="Hou J."/>
            <person name="Liu X."/>
            <person name="Li M."/>
            <person name="Liu H."/>
            <person name="Cai L."/>
            <person name="Zhang B."/>
            <person name="Chen Y."/>
            <person name="Zhou J."/>
            <person name="Hu S."/>
            <person name="Xiang H."/>
        </authorList>
    </citation>
    <scope>NUCLEOTIDE SEQUENCE [LARGE SCALE GENOMIC DNA]</scope>
    <source>
        <strain evidence="2">ATCC 33500 / DSM 1411 / JCM 8866 / NBRC 14739 / NCIMB 2177 / R-4</strain>
    </source>
</reference>
<organism evidence="1 2">
    <name type="scientific">Haloferax mediterranei (strain ATCC 33500 / DSM 1411 / JCM 8866 / NBRC 14739 / NCIMB 2177 / R-4)</name>
    <name type="common">Halobacterium mediterranei</name>
    <dbReference type="NCBI Taxonomy" id="523841"/>
    <lineage>
        <taxon>Archaea</taxon>
        <taxon>Methanobacteriati</taxon>
        <taxon>Methanobacteriota</taxon>
        <taxon>Stenosarchaea group</taxon>
        <taxon>Halobacteria</taxon>
        <taxon>Halobacteriales</taxon>
        <taxon>Haloferacaceae</taxon>
        <taxon>Haloferax</taxon>
    </lineage>
</organism>
<evidence type="ECO:0000313" key="2">
    <source>
        <dbReference type="Proteomes" id="UP000006469"/>
    </source>
</evidence>
<dbReference type="HOGENOM" id="CLU_489690_0_0_2"/>
<sequence>MAVKSTVMVNVNNKHEFGKPITDGGTPTMVVVGDSVAWGQGLVHDKKFATRFFDRLTGGAALPRAAIKAHSGAVIRSRNGTGNRDVALKLANANELQSTTRQGHHEFPYGPLTVHEQVERLPNDYTDQERPERLDVSKAYGPDETVDIVLITAGINDIGGGNISNPFGDPESIEKAVRDSCYSRMKRLLRRTQQRFPDATIIVTGYHLFLSTGPDGSDIVSNDDLAVGLQVLFGLLSRPAGAVLGALYGAVELSEELAAAHVEYFYQQSAHNLRKAVTEQDKANTGASVLFASPNYNRRNAAAADDPWVWPPLSRGDPAVASERSAVCQAMSEPPIEEDSVKCPIAPSLHPNEAGADAIARAVHARYEEATGRRSVRNVIGNLSENGGISGPTSVREELERFAGVDGLIDPAEGLRTCFNQLVVDSIRVVIKTSDDRGAGNQSTTVSLDLGALTRNLDDTFGQQGFNHANFSQGAKDDFTIDPLLDTGWTERDPLHLWEISKVELEQDQSEYTEFIDSQWWKVESFALYLNGIRVVQAGPFDLDGDDSQSFNYPKS</sequence>
<evidence type="ECO:0008006" key="3">
    <source>
        <dbReference type="Google" id="ProtNLM"/>
    </source>
</evidence>
<dbReference type="EMBL" id="CP001868">
    <property type="protein sequence ID" value="AFK19383.1"/>
    <property type="molecule type" value="Genomic_DNA"/>
</dbReference>
<name>I3R573_HALMT</name>
<dbReference type="STRING" id="523841.HFX_1677"/>
<dbReference type="Proteomes" id="UP000006469">
    <property type="component" value="Chromosome"/>
</dbReference>